<evidence type="ECO:0000256" key="2">
    <source>
        <dbReference type="ARBA" id="ARBA00022475"/>
    </source>
</evidence>
<evidence type="ECO:0000256" key="1">
    <source>
        <dbReference type="ARBA" id="ARBA00004236"/>
    </source>
</evidence>
<keyword evidence="10" id="KW-1185">Reference proteome</keyword>
<keyword evidence="8" id="KW-0732">Signal</keyword>
<comment type="subcellular location">
    <subcellularLocation>
        <location evidence="1">Cell membrane</location>
    </subcellularLocation>
</comment>
<evidence type="ECO:0000256" key="4">
    <source>
        <dbReference type="ARBA" id="ARBA00022989"/>
    </source>
</evidence>
<evidence type="ECO:0000256" key="7">
    <source>
        <dbReference type="SAM" id="Phobius"/>
    </source>
</evidence>
<gene>
    <name evidence="9" type="ORF">S101395_03097</name>
</gene>
<dbReference type="Proteomes" id="UP000196877">
    <property type="component" value="Chromosome"/>
</dbReference>
<feature type="compositionally biased region" description="Basic and acidic residues" evidence="6">
    <location>
        <begin position="45"/>
        <end position="60"/>
    </location>
</feature>
<name>A0ABM6LJV8_9BACI</name>
<evidence type="ECO:0000256" key="8">
    <source>
        <dbReference type="SAM" id="SignalP"/>
    </source>
</evidence>
<evidence type="ECO:0000256" key="3">
    <source>
        <dbReference type="ARBA" id="ARBA00022692"/>
    </source>
</evidence>
<keyword evidence="9" id="KW-0966">Cell projection</keyword>
<keyword evidence="5 7" id="KW-0472">Membrane</keyword>
<dbReference type="EMBL" id="CP021920">
    <property type="protein sequence ID" value="ASB89604.1"/>
    <property type="molecule type" value="Genomic_DNA"/>
</dbReference>
<keyword evidence="3 7" id="KW-0812">Transmembrane</keyword>
<sequence length="227" mass="25491">MYNLVKKSFMFIAGICLLLFLAMPHVPAHAEESGDQTVDQLFDKGKDNKKEEKEKDKAEKTSGNSLKEETETETPSPSVSIFDFVKMIGALLFVIFLIYALVKFMNKRNKLLKPFQYVENIGGTALGQNRSVQLVKVGNKVLVVGVGENIQLLKEIDDEEDVKDILAQHEAAMNSKIEWQKWVDQVKVSGAQKRGDAPSFSESLKAQLSELKQNHAKGRKKGQNQHE</sequence>
<feature type="region of interest" description="Disordered" evidence="6">
    <location>
        <begin position="45"/>
        <end position="76"/>
    </location>
</feature>
<reference evidence="9 10" key="1">
    <citation type="submission" date="2017-06" db="EMBL/GenBank/DDBJ databases">
        <title>Genome sequence of Bacillus sonorensis strain SRCM101395.</title>
        <authorList>
            <person name="Cho S.H."/>
        </authorList>
    </citation>
    <scope>NUCLEOTIDE SEQUENCE [LARGE SCALE GENOMIC DNA]</scope>
    <source>
        <strain evidence="9 10">SRCM101395</strain>
    </source>
</reference>
<protein>
    <submittedName>
        <fullName evidence="9">Flagellar biosynthetic protein FliZ</fullName>
    </submittedName>
</protein>
<keyword evidence="4 7" id="KW-1133">Transmembrane helix</keyword>
<evidence type="ECO:0000313" key="9">
    <source>
        <dbReference type="EMBL" id="ASB89604.1"/>
    </source>
</evidence>
<dbReference type="NCBIfam" id="NF009951">
    <property type="entry name" value="PRK13415.1"/>
    <property type="match status" value="1"/>
</dbReference>
<keyword evidence="9" id="KW-0969">Cilium</keyword>
<evidence type="ECO:0000256" key="5">
    <source>
        <dbReference type="ARBA" id="ARBA00023136"/>
    </source>
</evidence>
<dbReference type="InterPro" id="IPR022781">
    <property type="entry name" value="Flagellar_biosynth_FliO"/>
</dbReference>
<keyword evidence="2" id="KW-1003">Cell membrane</keyword>
<feature type="transmembrane region" description="Helical" evidence="7">
    <location>
        <begin position="84"/>
        <end position="102"/>
    </location>
</feature>
<keyword evidence="9" id="KW-0282">Flagellum</keyword>
<evidence type="ECO:0000256" key="6">
    <source>
        <dbReference type="SAM" id="MobiDB-lite"/>
    </source>
</evidence>
<feature type="signal peptide" evidence="8">
    <location>
        <begin position="1"/>
        <end position="30"/>
    </location>
</feature>
<accession>A0ABM6LJV8</accession>
<evidence type="ECO:0000313" key="10">
    <source>
        <dbReference type="Proteomes" id="UP000196877"/>
    </source>
</evidence>
<dbReference type="Pfam" id="PF04347">
    <property type="entry name" value="FliO"/>
    <property type="match status" value="1"/>
</dbReference>
<organism evidence="9 10">
    <name type="scientific">Bacillus sonorensis</name>
    <dbReference type="NCBI Taxonomy" id="119858"/>
    <lineage>
        <taxon>Bacteria</taxon>
        <taxon>Bacillati</taxon>
        <taxon>Bacillota</taxon>
        <taxon>Bacilli</taxon>
        <taxon>Bacillales</taxon>
        <taxon>Bacillaceae</taxon>
        <taxon>Bacillus</taxon>
    </lineage>
</organism>
<feature type="chain" id="PRO_5045397715" evidence="8">
    <location>
        <begin position="31"/>
        <end position="227"/>
    </location>
</feature>
<proteinExistence type="predicted"/>